<dbReference type="Gene3D" id="1.10.443.10">
    <property type="entry name" value="Intergrase catalytic core"/>
    <property type="match status" value="1"/>
</dbReference>
<evidence type="ECO:0000313" key="8">
    <source>
        <dbReference type="Proteomes" id="UP000241764"/>
    </source>
</evidence>
<dbReference type="PANTHER" id="PTHR30349:SF64">
    <property type="entry name" value="PROPHAGE INTEGRASE INTD-RELATED"/>
    <property type="match status" value="1"/>
</dbReference>
<evidence type="ECO:0000256" key="5">
    <source>
        <dbReference type="SAM" id="MobiDB-lite"/>
    </source>
</evidence>
<dbReference type="GO" id="GO:0003677">
    <property type="term" value="F:DNA binding"/>
    <property type="evidence" value="ECO:0007669"/>
    <property type="project" value="UniProtKB-KW"/>
</dbReference>
<dbReference type="Proteomes" id="UP000241764">
    <property type="component" value="Unassembled WGS sequence"/>
</dbReference>
<dbReference type="EMBL" id="PGGM01000004">
    <property type="protein sequence ID" value="PSH64686.1"/>
    <property type="molecule type" value="Genomic_DNA"/>
</dbReference>
<keyword evidence="4" id="KW-0233">DNA recombination</keyword>
<dbReference type="InterPro" id="IPR011010">
    <property type="entry name" value="DNA_brk_join_enz"/>
</dbReference>
<proteinExistence type="inferred from homology"/>
<evidence type="ECO:0000256" key="1">
    <source>
        <dbReference type="ARBA" id="ARBA00008857"/>
    </source>
</evidence>
<dbReference type="PROSITE" id="PS51898">
    <property type="entry name" value="TYR_RECOMBINASE"/>
    <property type="match status" value="1"/>
</dbReference>
<keyword evidence="8" id="KW-1185">Reference proteome</keyword>
<feature type="domain" description="Tyr recombinase" evidence="6">
    <location>
        <begin position="176"/>
        <end position="352"/>
    </location>
</feature>
<comment type="caution">
    <text evidence="7">The sequence shown here is derived from an EMBL/GenBank/DDBJ whole genome shotgun (WGS) entry which is preliminary data.</text>
</comment>
<reference evidence="8" key="1">
    <citation type="submission" date="2017-11" db="EMBL/GenBank/DDBJ databases">
        <authorList>
            <person name="Kuznetsova I."/>
            <person name="Sazanova A."/>
            <person name="Chirak E."/>
            <person name="Safronova V."/>
            <person name="Willems A."/>
        </authorList>
    </citation>
    <scope>NUCLEOTIDE SEQUENCE [LARGE SCALE GENOMIC DNA]</scope>
    <source>
        <strain evidence="8">CCBAU 03422</strain>
    </source>
</reference>
<evidence type="ECO:0000256" key="2">
    <source>
        <dbReference type="ARBA" id="ARBA00022908"/>
    </source>
</evidence>
<evidence type="ECO:0000313" key="7">
    <source>
        <dbReference type="EMBL" id="PSH64686.1"/>
    </source>
</evidence>
<dbReference type="SUPFAM" id="SSF56349">
    <property type="entry name" value="DNA breaking-rejoining enzymes"/>
    <property type="match status" value="1"/>
</dbReference>
<sequence>MSEIQQVNTSTGSETQGNFVNSQGTEPYRITRLHDWWCLTWEEEGNRRRYKLSMDYQEAVRLAPAKFAELAQPIEKPILSVNDVFKLYMTENAEKPICVTLKYTSKALRPMFGNKLPSEITVAHCREYTADRRARDLKDGTIWTELGHLRMVLRWAEKHKYIPEAPYIEKPMKPEPKEDYLTRQQIQKLLRDCPAHLSHLRLAVLLMISTGARLSAALQLKWDRIDFDREQVDLRVAGMGRRKGRAVVPMSKTLKEALSNAFVSAKEGRTEGFVIEWGGKPIRTLKRSLNLLAETTGISFTAHMLRHSAAVWLAEDGHSMHEISQFLGHSNTIITERVYARFSPAYLRKLSSSLELTD</sequence>
<dbReference type="RefSeq" id="WP_106664231.1">
    <property type="nucleotide sequence ID" value="NZ_PGGM01000004.1"/>
</dbReference>
<keyword evidence="2" id="KW-0229">DNA integration</keyword>
<dbReference type="InterPro" id="IPR013762">
    <property type="entry name" value="Integrase-like_cat_sf"/>
</dbReference>
<gene>
    <name evidence="7" type="ORF">CU103_12450</name>
</gene>
<dbReference type="InterPro" id="IPR010998">
    <property type="entry name" value="Integrase_recombinase_N"/>
</dbReference>
<evidence type="ECO:0000259" key="6">
    <source>
        <dbReference type="PROSITE" id="PS51898"/>
    </source>
</evidence>
<keyword evidence="3" id="KW-0238">DNA-binding</keyword>
<dbReference type="PANTHER" id="PTHR30349">
    <property type="entry name" value="PHAGE INTEGRASE-RELATED"/>
    <property type="match status" value="1"/>
</dbReference>
<evidence type="ECO:0000256" key="3">
    <source>
        <dbReference type="ARBA" id="ARBA00023125"/>
    </source>
</evidence>
<dbReference type="AlphaFoldDB" id="A0A2P7BDY4"/>
<organism evidence="7 8">
    <name type="scientific">Phyllobacterium sophorae</name>
    <dbReference type="NCBI Taxonomy" id="1520277"/>
    <lineage>
        <taxon>Bacteria</taxon>
        <taxon>Pseudomonadati</taxon>
        <taxon>Pseudomonadota</taxon>
        <taxon>Alphaproteobacteria</taxon>
        <taxon>Hyphomicrobiales</taxon>
        <taxon>Phyllobacteriaceae</taxon>
        <taxon>Phyllobacterium</taxon>
    </lineage>
</organism>
<dbReference type="Pfam" id="PF00589">
    <property type="entry name" value="Phage_integrase"/>
    <property type="match status" value="1"/>
</dbReference>
<dbReference type="InterPro" id="IPR050090">
    <property type="entry name" value="Tyrosine_recombinase_XerCD"/>
</dbReference>
<evidence type="ECO:0000256" key="4">
    <source>
        <dbReference type="ARBA" id="ARBA00023172"/>
    </source>
</evidence>
<comment type="similarity">
    <text evidence="1">Belongs to the 'phage' integrase family.</text>
</comment>
<dbReference type="GO" id="GO:0006310">
    <property type="term" value="P:DNA recombination"/>
    <property type="evidence" value="ECO:0007669"/>
    <property type="project" value="UniProtKB-KW"/>
</dbReference>
<dbReference type="Gene3D" id="1.10.150.130">
    <property type="match status" value="1"/>
</dbReference>
<name>A0A2P7BDY4_9HYPH</name>
<dbReference type="GO" id="GO:0015074">
    <property type="term" value="P:DNA integration"/>
    <property type="evidence" value="ECO:0007669"/>
    <property type="project" value="UniProtKB-KW"/>
</dbReference>
<accession>A0A2P7BDY4</accession>
<feature type="region of interest" description="Disordered" evidence="5">
    <location>
        <begin position="1"/>
        <end position="22"/>
    </location>
</feature>
<dbReference type="InterPro" id="IPR002104">
    <property type="entry name" value="Integrase_catalytic"/>
</dbReference>
<dbReference type="OrthoDB" id="9795573at2"/>
<protein>
    <submittedName>
        <fullName evidence="7">Integrase</fullName>
    </submittedName>
</protein>
<dbReference type="CDD" id="cd00796">
    <property type="entry name" value="INT_Rci_Hp1_C"/>
    <property type="match status" value="1"/>
</dbReference>